<gene>
    <name evidence="1" type="ORF">AKJ09_04094</name>
</gene>
<proteinExistence type="predicted"/>
<dbReference type="AlphaFoldDB" id="A0A0K1PV71"/>
<evidence type="ECO:0000313" key="2">
    <source>
        <dbReference type="Proteomes" id="UP000064967"/>
    </source>
</evidence>
<dbReference type="KEGG" id="llu:AKJ09_04094"/>
<keyword evidence="2" id="KW-1185">Reference proteome</keyword>
<sequence length="43" mass="4648">MNEQSTTRIVDNSVFGLAIAGDTSPACRRTTRSSSHLSRILPT</sequence>
<dbReference type="EMBL" id="CP012333">
    <property type="protein sequence ID" value="AKU97430.1"/>
    <property type="molecule type" value="Genomic_DNA"/>
</dbReference>
<accession>A0A0K1PV71</accession>
<protein>
    <submittedName>
        <fullName evidence="1">Uncharacterized protein</fullName>
    </submittedName>
</protein>
<name>A0A0K1PV71_9BACT</name>
<dbReference type="Proteomes" id="UP000064967">
    <property type="component" value="Chromosome"/>
</dbReference>
<organism evidence="1 2">
    <name type="scientific">Labilithrix luteola</name>
    <dbReference type="NCBI Taxonomy" id="1391654"/>
    <lineage>
        <taxon>Bacteria</taxon>
        <taxon>Pseudomonadati</taxon>
        <taxon>Myxococcota</taxon>
        <taxon>Polyangia</taxon>
        <taxon>Polyangiales</taxon>
        <taxon>Labilitrichaceae</taxon>
        <taxon>Labilithrix</taxon>
    </lineage>
</organism>
<evidence type="ECO:0000313" key="1">
    <source>
        <dbReference type="EMBL" id="AKU97430.1"/>
    </source>
</evidence>
<reference evidence="1 2" key="1">
    <citation type="submission" date="2015-08" db="EMBL/GenBank/DDBJ databases">
        <authorList>
            <person name="Babu N.S."/>
            <person name="Beckwith C.J."/>
            <person name="Beseler K.G."/>
            <person name="Brison A."/>
            <person name="Carone J.V."/>
            <person name="Caskin T.P."/>
            <person name="Diamond M."/>
            <person name="Durham M.E."/>
            <person name="Foxe J.M."/>
            <person name="Go M."/>
            <person name="Henderson B.A."/>
            <person name="Jones I.B."/>
            <person name="McGettigan J.A."/>
            <person name="Micheletti S.J."/>
            <person name="Nasrallah M.E."/>
            <person name="Ortiz D."/>
            <person name="Piller C.R."/>
            <person name="Privatt S.R."/>
            <person name="Schneider S.L."/>
            <person name="Sharp S."/>
            <person name="Smith T.C."/>
            <person name="Stanton J.D."/>
            <person name="Ullery H.E."/>
            <person name="Wilson R.J."/>
            <person name="Serrano M.G."/>
            <person name="Buck G."/>
            <person name="Lee V."/>
            <person name="Wang Y."/>
            <person name="Carvalho R."/>
            <person name="Voegtly L."/>
            <person name="Shi R."/>
            <person name="Duckworth R."/>
            <person name="Johnson A."/>
            <person name="Loviza R."/>
            <person name="Walstead R."/>
            <person name="Shah Z."/>
            <person name="Kiflezghi M."/>
            <person name="Wade K."/>
            <person name="Ball S.L."/>
            <person name="Bradley K.W."/>
            <person name="Asai D.J."/>
            <person name="Bowman C.A."/>
            <person name="Russell D.A."/>
            <person name="Pope W.H."/>
            <person name="Jacobs-Sera D."/>
            <person name="Hendrix R.W."/>
            <person name="Hatfull G.F."/>
        </authorList>
    </citation>
    <scope>NUCLEOTIDE SEQUENCE [LARGE SCALE GENOMIC DNA]</scope>
    <source>
        <strain evidence="1 2">DSM 27648</strain>
    </source>
</reference>